<feature type="region of interest" description="Disordered" evidence="1">
    <location>
        <begin position="103"/>
        <end position="126"/>
    </location>
</feature>
<dbReference type="GeneID" id="87914639"/>
<reference evidence="2" key="1">
    <citation type="submission" date="2023-11" db="EMBL/GenBank/DDBJ databases">
        <title>The genome sequences of three competitors of mushroom-forming fungi.</title>
        <authorList>
            <person name="Beijen E."/>
            <person name="Ohm R.A."/>
        </authorList>
    </citation>
    <scope>NUCLEOTIDE SEQUENCE</scope>
    <source>
        <strain evidence="2">CBS 100526</strain>
    </source>
</reference>
<protein>
    <submittedName>
        <fullName evidence="2">Uncharacterized protein</fullName>
    </submittedName>
</protein>
<gene>
    <name evidence="2" type="ORF">Triagg1_10640</name>
</gene>
<dbReference type="Proteomes" id="UP001273209">
    <property type="component" value="Unassembled WGS sequence"/>
</dbReference>
<proteinExistence type="predicted"/>
<feature type="compositionally biased region" description="Basic and acidic residues" evidence="1">
    <location>
        <begin position="108"/>
        <end position="126"/>
    </location>
</feature>
<accession>A0AAE1I544</accession>
<dbReference type="AlphaFoldDB" id="A0AAE1I544"/>
<evidence type="ECO:0000313" key="3">
    <source>
        <dbReference type="Proteomes" id="UP001273209"/>
    </source>
</evidence>
<evidence type="ECO:0000256" key="1">
    <source>
        <dbReference type="SAM" id="MobiDB-lite"/>
    </source>
</evidence>
<dbReference type="EMBL" id="JAWRVG010000079">
    <property type="protein sequence ID" value="KAK4060737.1"/>
    <property type="molecule type" value="Genomic_DNA"/>
</dbReference>
<name>A0AAE1I544_9HYPO</name>
<keyword evidence="3" id="KW-1185">Reference proteome</keyword>
<dbReference type="RefSeq" id="XP_062750387.1">
    <property type="nucleotide sequence ID" value="XM_062894734.1"/>
</dbReference>
<sequence length="126" mass="13607">MRHAFAQAKSSPFGRTMTTAGFFVASGWGYAGLRNFIAGRVRSIDDCDPHGVGSTAQLKLGGWLARKGPGTGAASPLQYNPVQALTALAIRRLEPCSQRIEAALSHAMPKESEWKDPAQPEERRRG</sequence>
<evidence type="ECO:0000313" key="2">
    <source>
        <dbReference type="EMBL" id="KAK4060737.1"/>
    </source>
</evidence>
<comment type="caution">
    <text evidence="2">The sequence shown here is derived from an EMBL/GenBank/DDBJ whole genome shotgun (WGS) entry which is preliminary data.</text>
</comment>
<organism evidence="2 3">
    <name type="scientific">Trichoderma aggressivum f. europaeum</name>
    <dbReference type="NCBI Taxonomy" id="173218"/>
    <lineage>
        <taxon>Eukaryota</taxon>
        <taxon>Fungi</taxon>
        <taxon>Dikarya</taxon>
        <taxon>Ascomycota</taxon>
        <taxon>Pezizomycotina</taxon>
        <taxon>Sordariomycetes</taxon>
        <taxon>Hypocreomycetidae</taxon>
        <taxon>Hypocreales</taxon>
        <taxon>Hypocreaceae</taxon>
        <taxon>Trichoderma</taxon>
    </lineage>
</organism>